<dbReference type="RefSeq" id="WP_083082257.1">
    <property type="nucleotide sequence ID" value="NZ_MVHU01000034.1"/>
</dbReference>
<reference evidence="2 3" key="1">
    <citation type="submission" date="2017-02" db="EMBL/GenBank/DDBJ databases">
        <title>The new phylogeny of genus Mycobacterium.</title>
        <authorList>
            <person name="Tortoli E."/>
            <person name="Trovato A."/>
            <person name="Cirillo D.M."/>
        </authorList>
    </citation>
    <scope>NUCLEOTIDE SEQUENCE [LARGE SCALE GENOMIC DNA]</scope>
    <source>
        <strain evidence="2 3">DSM 45093</strain>
    </source>
</reference>
<organism evidence="2 3">
    <name type="scientific">Mycolicibacter kumamotonensis</name>
    <dbReference type="NCBI Taxonomy" id="354243"/>
    <lineage>
        <taxon>Bacteria</taxon>
        <taxon>Bacillati</taxon>
        <taxon>Actinomycetota</taxon>
        <taxon>Actinomycetes</taxon>
        <taxon>Mycobacteriales</taxon>
        <taxon>Mycobacteriaceae</taxon>
        <taxon>Mycolicibacter</taxon>
    </lineage>
</organism>
<dbReference type="Proteomes" id="UP000192713">
    <property type="component" value="Unassembled WGS sequence"/>
</dbReference>
<proteinExistence type="predicted"/>
<sequence>MTMDISQAAAPKSDQLNADDLIGGPQLVTIAEVRRGNSEQPVEIVTNEFGADRPYRPGKSMIRVLIAAWGKDASTYTGRRLMLYRDPEITFGRDKVGGIRISAMSHIDSRLTLALTVTRGKRAPFVVEPLPDGPPAVTPEVVAEFEQRIAGAETVEELTAIAADLKAWNLGEHRKQLQDAWKSRRAEVDKPGRGDGNDLGEGAESSSGADRPNPPGDQELPMEGVKS</sequence>
<protein>
    <submittedName>
        <fullName evidence="2">Uncharacterized protein</fullName>
    </submittedName>
</protein>
<accession>A0A1X0DXX8</accession>
<comment type="caution">
    <text evidence="2">The sequence shown here is derived from an EMBL/GenBank/DDBJ whole genome shotgun (WGS) entry which is preliminary data.</text>
</comment>
<evidence type="ECO:0000313" key="2">
    <source>
        <dbReference type="EMBL" id="ORA77273.1"/>
    </source>
</evidence>
<feature type="region of interest" description="Disordered" evidence="1">
    <location>
        <begin position="178"/>
        <end position="227"/>
    </location>
</feature>
<gene>
    <name evidence="2" type="ORF">BST28_18585</name>
</gene>
<name>A0A1X0DXX8_9MYCO</name>
<feature type="compositionally biased region" description="Basic and acidic residues" evidence="1">
    <location>
        <begin position="178"/>
        <end position="196"/>
    </location>
</feature>
<dbReference type="AlphaFoldDB" id="A0A1X0DXX8"/>
<dbReference type="EMBL" id="MVHU01000034">
    <property type="protein sequence ID" value="ORA77273.1"/>
    <property type="molecule type" value="Genomic_DNA"/>
</dbReference>
<evidence type="ECO:0000313" key="3">
    <source>
        <dbReference type="Proteomes" id="UP000192713"/>
    </source>
</evidence>
<evidence type="ECO:0000256" key="1">
    <source>
        <dbReference type="SAM" id="MobiDB-lite"/>
    </source>
</evidence>